<accession>A0A382UMT5</accession>
<sequence length="77" mass="8528">MLTETLKTKTASLRLFALATLMTVVSSVTDQTLREQNFSSGFEEWTVVNPPGSFNASRWKVGPGTCWDLSRDPVSCE</sequence>
<gene>
    <name evidence="1" type="ORF">METZ01_LOCUS387872</name>
</gene>
<proteinExistence type="predicted"/>
<evidence type="ECO:0000313" key="1">
    <source>
        <dbReference type="EMBL" id="SVD35018.1"/>
    </source>
</evidence>
<dbReference type="EMBL" id="UINC01145097">
    <property type="protein sequence ID" value="SVD35018.1"/>
    <property type="molecule type" value="Genomic_DNA"/>
</dbReference>
<name>A0A382UMT5_9ZZZZ</name>
<protein>
    <submittedName>
        <fullName evidence="1">Uncharacterized protein</fullName>
    </submittedName>
</protein>
<organism evidence="1">
    <name type="scientific">marine metagenome</name>
    <dbReference type="NCBI Taxonomy" id="408172"/>
    <lineage>
        <taxon>unclassified sequences</taxon>
        <taxon>metagenomes</taxon>
        <taxon>ecological metagenomes</taxon>
    </lineage>
</organism>
<reference evidence="1" key="1">
    <citation type="submission" date="2018-05" db="EMBL/GenBank/DDBJ databases">
        <authorList>
            <person name="Lanie J.A."/>
            <person name="Ng W.-L."/>
            <person name="Kazmierczak K.M."/>
            <person name="Andrzejewski T.M."/>
            <person name="Davidsen T.M."/>
            <person name="Wayne K.J."/>
            <person name="Tettelin H."/>
            <person name="Glass J.I."/>
            <person name="Rusch D."/>
            <person name="Podicherti R."/>
            <person name="Tsui H.-C.T."/>
            <person name="Winkler M.E."/>
        </authorList>
    </citation>
    <scope>NUCLEOTIDE SEQUENCE</scope>
</reference>
<dbReference type="AlphaFoldDB" id="A0A382UMT5"/>